<dbReference type="RefSeq" id="XP_021867753.1">
    <property type="nucleotide sequence ID" value="XM_022018754.1"/>
</dbReference>
<protein>
    <submittedName>
        <fullName evidence="2">Uncharacterized protein</fullName>
    </submittedName>
</protein>
<gene>
    <name evidence="2" type="ORF">BD324DRAFT_654132</name>
</gene>
<evidence type="ECO:0000313" key="2">
    <source>
        <dbReference type="EMBL" id="ORX33418.1"/>
    </source>
</evidence>
<proteinExistence type="predicted"/>
<feature type="compositionally biased region" description="Polar residues" evidence="1">
    <location>
        <begin position="237"/>
        <end position="249"/>
    </location>
</feature>
<reference evidence="2 3" key="1">
    <citation type="submission" date="2017-03" db="EMBL/GenBank/DDBJ databases">
        <title>Widespread Adenine N6-methylation of Active Genes in Fungi.</title>
        <authorList>
            <consortium name="DOE Joint Genome Institute"/>
            <person name="Mondo S.J."/>
            <person name="Dannebaum R.O."/>
            <person name="Kuo R.C."/>
            <person name="Louie K.B."/>
            <person name="Bewick A.J."/>
            <person name="Labutti K."/>
            <person name="Haridas S."/>
            <person name="Kuo A."/>
            <person name="Salamov A."/>
            <person name="Ahrendt S.R."/>
            <person name="Lau R."/>
            <person name="Bowen B.P."/>
            <person name="Lipzen A."/>
            <person name="Sullivan W."/>
            <person name="Andreopoulos W.B."/>
            <person name="Clum A."/>
            <person name="Lindquist E."/>
            <person name="Daum C."/>
            <person name="Northen T.R."/>
            <person name="Ramamoorthy G."/>
            <person name="Schmitz R.J."/>
            <person name="Gryganskyi A."/>
            <person name="Culley D."/>
            <person name="Magnuson J."/>
            <person name="James T.Y."/>
            <person name="O'Malley M.A."/>
            <person name="Stajich J.E."/>
            <person name="Spatafora J.W."/>
            <person name="Visel A."/>
            <person name="Grigoriev I.V."/>
        </authorList>
    </citation>
    <scope>NUCLEOTIDE SEQUENCE [LARGE SCALE GENOMIC DNA]</scope>
    <source>
        <strain evidence="2 3">NRRL Y-17943</strain>
    </source>
</reference>
<organism evidence="2 3">
    <name type="scientific">Kockovaella imperatae</name>
    <dbReference type="NCBI Taxonomy" id="4999"/>
    <lineage>
        <taxon>Eukaryota</taxon>
        <taxon>Fungi</taxon>
        <taxon>Dikarya</taxon>
        <taxon>Basidiomycota</taxon>
        <taxon>Agaricomycotina</taxon>
        <taxon>Tremellomycetes</taxon>
        <taxon>Tremellales</taxon>
        <taxon>Cuniculitremaceae</taxon>
        <taxon>Kockovaella</taxon>
    </lineage>
</organism>
<dbReference type="AlphaFoldDB" id="A0A1Y1U5W3"/>
<sequence>MNIATQSTKSLDDLQSQFNLLKLSRSSFGPEPSQWPKTLAMGRYFLDNNKRNLLGDALKDTFTEYVPTLDSSTMFVSRNLNSNQEWFGNRVNEMSDDTFQAFCNTLNSNVLEKMHQLFEDKWAKEPENTSARPFKTQKSGTMQKKKRSPGDVKAAVVSWPDEADTDMQEVGSRSIGQGTDCDTLPLRTFGMPVVEPGGERSPVTHVRQMSIASILDDTARVHGDSRTVKLHHGPSIGTETGTGSKSLSE</sequence>
<dbReference type="Proteomes" id="UP000193218">
    <property type="component" value="Unassembled WGS sequence"/>
</dbReference>
<dbReference type="GeneID" id="33560563"/>
<dbReference type="EMBL" id="NBSH01000021">
    <property type="protein sequence ID" value="ORX33418.1"/>
    <property type="molecule type" value="Genomic_DNA"/>
</dbReference>
<comment type="caution">
    <text evidence="2">The sequence shown here is derived from an EMBL/GenBank/DDBJ whole genome shotgun (WGS) entry which is preliminary data.</text>
</comment>
<feature type="compositionally biased region" description="Polar residues" evidence="1">
    <location>
        <begin position="128"/>
        <end position="142"/>
    </location>
</feature>
<evidence type="ECO:0000313" key="3">
    <source>
        <dbReference type="Proteomes" id="UP000193218"/>
    </source>
</evidence>
<name>A0A1Y1U5W3_9TREE</name>
<dbReference type="InParanoid" id="A0A1Y1U5W3"/>
<evidence type="ECO:0000256" key="1">
    <source>
        <dbReference type="SAM" id="MobiDB-lite"/>
    </source>
</evidence>
<feature type="region of interest" description="Disordered" evidence="1">
    <location>
        <begin position="223"/>
        <end position="249"/>
    </location>
</feature>
<feature type="region of interest" description="Disordered" evidence="1">
    <location>
        <begin position="126"/>
        <end position="152"/>
    </location>
</feature>
<accession>A0A1Y1U5W3</accession>
<keyword evidence="3" id="KW-1185">Reference proteome</keyword>